<name>A0ABS0GT03_9ACTN</name>
<evidence type="ECO:0000313" key="4">
    <source>
        <dbReference type="EMBL" id="MBF9129128.1"/>
    </source>
</evidence>
<evidence type="ECO:0000259" key="3">
    <source>
        <dbReference type="Pfam" id="PF09922"/>
    </source>
</evidence>
<gene>
    <name evidence="4" type="ORF">I0C86_09050</name>
</gene>
<dbReference type="InterPro" id="IPR024425">
    <property type="entry name" value="LiaF-like_C"/>
</dbReference>
<sequence>SAPPLGVPPAPAGYRPPFAPHGPYATAGSRPAPAPAPGRKKKQPKRPRERSSLGAATFSMIFVAIGIVAILDLTDLVRVMPSTYFAAALVTIALGLLVGAWFGRARWLIALGLVAACALAISTVAESYTTIRSEEDVVWAPASYEVMADTYETRLGNATLDLTRVDFAGQDAKVHVEVNLGEVKVILPPNVDVTVLLDVNAGDADVLGHRYGHFPGSQRDVTDYGEDGAGGGRLLLSLQVNAASAEVTR</sequence>
<feature type="region of interest" description="Disordered" evidence="1">
    <location>
        <begin position="1"/>
        <end position="51"/>
    </location>
</feature>
<accession>A0ABS0GT03</accession>
<dbReference type="RefSeq" id="WP_230393834.1">
    <property type="nucleotide sequence ID" value="NZ_JADPUN010000105.1"/>
</dbReference>
<keyword evidence="2" id="KW-1133">Transmembrane helix</keyword>
<evidence type="ECO:0000256" key="2">
    <source>
        <dbReference type="SAM" id="Phobius"/>
    </source>
</evidence>
<feature type="transmembrane region" description="Helical" evidence="2">
    <location>
        <begin position="51"/>
        <end position="71"/>
    </location>
</feature>
<comment type="caution">
    <text evidence="4">The sequence shown here is derived from an EMBL/GenBank/DDBJ whole genome shotgun (WGS) entry which is preliminary data.</text>
</comment>
<dbReference type="Pfam" id="PF09922">
    <property type="entry name" value="LiaF-like_C"/>
    <property type="match status" value="1"/>
</dbReference>
<feature type="compositionally biased region" description="Basic residues" evidence="1">
    <location>
        <begin position="38"/>
        <end position="48"/>
    </location>
</feature>
<feature type="non-terminal residue" evidence="4">
    <location>
        <position position="1"/>
    </location>
</feature>
<dbReference type="EMBL" id="JADPUN010000105">
    <property type="protein sequence ID" value="MBF9129128.1"/>
    <property type="molecule type" value="Genomic_DNA"/>
</dbReference>
<feature type="compositionally biased region" description="Pro residues" evidence="1">
    <location>
        <begin position="1"/>
        <end position="11"/>
    </location>
</feature>
<evidence type="ECO:0000256" key="1">
    <source>
        <dbReference type="SAM" id="MobiDB-lite"/>
    </source>
</evidence>
<feature type="transmembrane region" description="Helical" evidence="2">
    <location>
        <begin position="83"/>
        <end position="102"/>
    </location>
</feature>
<protein>
    <recommendedName>
        <fullName evidence="3">Cell wall-active antibiotics response LiaF-like C-terminal domain-containing protein</fullName>
    </recommendedName>
</protein>
<keyword evidence="2" id="KW-0472">Membrane</keyword>
<feature type="domain" description="Cell wall-active antibiotics response LiaF-like C-terminal" evidence="3">
    <location>
        <begin position="143"/>
        <end position="213"/>
    </location>
</feature>
<organism evidence="4 5">
    <name type="scientific">Plantactinospora alkalitolerans</name>
    <dbReference type="NCBI Taxonomy" id="2789879"/>
    <lineage>
        <taxon>Bacteria</taxon>
        <taxon>Bacillati</taxon>
        <taxon>Actinomycetota</taxon>
        <taxon>Actinomycetes</taxon>
        <taxon>Micromonosporales</taxon>
        <taxon>Micromonosporaceae</taxon>
        <taxon>Plantactinospora</taxon>
    </lineage>
</organism>
<keyword evidence="2" id="KW-0812">Transmembrane</keyword>
<dbReference type="Proteomes" id="UP000638560">
    <property type="component" value="Unassembled WGS sequence"/>
</dbReference>
<feature type="transmembrane region" description="Helical" evidence="2">
    <location>
        <begin position="107"/>
        <end position="125"/>
    </location>
</feature>
<keyword evidence="5" id="KW-1185">Reference proteome</keyword>
<proteinExistence type="predicted"/>
<reference evidence="4 5" key="1">
    <citation type="submission" date="2020-11" db="EMBL/GenBank/DDBJ databases">
        <title>A novel isolate from a Black sea contaminated sediment with potential to produce alkanes: Plantactinospora alkalitolerans sp. nov.</title>
        <authorList>
            <person name="Carro L."/>
            <person name="Veyisoglu A."/>
            <person name="Guven K."/>
            <person name="Schumann P."/>
            <person name="Klenk H.-P."/>
            <person name="Sahin N."/>
        </authorList>
    </citation>
    <scope>NUCLEOTIDE SEQUENCE [LARGE SCALE GENOMIC DNA]</scope>
    <source>
        <strain evidence="4 5">S1510</strain>
    </source>
</reference>
<evidence type="ECO:0000313" key="5">
    <source>
        <dbReference type="Proteomes" id="UP000638560"/>
    </source>
</evidence>